<name>A0ACA9NCC8_9GLOM</name>
<dbReference type="Proteomes" id="UP000789702">
    <property type="component" value="Unassembled WGS sequence"/>
</dbReference>
<organism evidence="1 2">
    <name type="scientific">Dentiscutata heterogama</name>
    <dbReference type="NCBI Taxonomy" id="1316150"/>
    <lineage>
        <taxon>Eukaryota</taxon>
        <taxon>Fungi</taxon>
        <taxon>Fungi incertae sedis</taxon>
        <taxon>Mucoromycota</taxon>
        <taxon>Glomeromycotina</taxon>
        <taxon>Glomeromycetes</taxon>
        <taxon>Diversisporales</taxon>
        <taxon>Gigasporaceae</taxon>
        <taxon>Dentiscutata</taxon>
    </lineage>
</organism>
<comment type="caution">
    <text evidence="1">The sequence shown here is derived from an EMBL/GenBank/DDBJ whole genome shotgun (WGS) entry which is preliminary data.</text>
</comment>
<feature type="non-terminal residue" evidence="1">
    <location>
        <position position="119"/>
    </location>
</feature>
<dbReference type="EMBL" id="CAJVPU010013523">
    <property type="protein sequence ID" value="CAG8633226.1"/>
    <property type="molecule type" value="Genomic_DNA"/>
</dbReference>
<proteinExistence type="predicted"/>
<protein>
    <submittedName>
        <fullName evidence="1">16704_t:CDS:1</fullName>
    </submittedName>
</protein>
<sequence length="119" mass="13346">MQAYVNRRDSISAALAELNKYPVGSKRPSLPLASSSVLQSPHKPTRFTRSSFSQLEKNYEFLLNENELLKSQLAETKKELNTYKNPGSSSLRSVLKYAVPRASRTEIPEASSENQPESE</sequence>
<evidence type="ECO:0000313" key="2">
    <source>
        <dbReference type="Proteomes" id="UP000789702"/>
    </source>
</evidence>
<keyword evidence="2" id="KW-1185">Reference proteome</keyword>
<accession>A0ACA9NCC8</accession>
<gene>
    <name evidence="1" type="ORF">DHETER_LOCUS8487</name>
</gene>
<reference evidence="1" key="1">
    <citation type="submission" date="2021-06" db="EMBL/GenBank/DDBJ databases">
        <authorList>
            <person name="Kallberg Y."/>
            <person name="Tangrot J."/>
            <person name="Rosling A."/>
        </authorList>
    </citation>
    <scope>NUCLEOTIDE SEQUENCE</scope>
    <source>
        <strain evidence="1">IL203A</strain>
    </source>
</reference>
<evidence type="ECO:0000313" key="1">
    <source>
        <dbReference type="EMBL" id="CAG8633226.1"/>
    </source>
</evidence>